<proteinExistence type="predicted"/>
<keyword evidence="4" id="KW-1185">Reference proteome</keyword>
<evidence type="ECO:0000313" key="3">
    <source>
        <dbReference type="EMBL" id="MFC7668539.1"/>
    </source>
</evidence>
<dbReference type="SUPFAM" id="SSF49785">
    <property type="entry name" value="Galactose-binding domain-like"/>
    <property type="match status" value="1"/>
</dbReference>
<evidence type="ECO:0000256" key="1">
    <source>
        <dbReference type="SAM" id="MobiDB-lite"/>
    </source>
</evidence>
<feature type="region of interest" description="Disordered" evidence="1">
    <location>
        <begin position="67"/>
        <end position="88"/>
    </location>
</feature>
<sequence length="117" mass="12542">MKSIFSLFALLFMLTAAHAQSAPGTPVLFDADWRFHRGGAQGAERPGFDDGAWRPVDLPHDWSIEDLPSTVSPLTPMPSARPMAALPRAAPGGTARRLRCPQARPANACSCCLRAST</sequence>
<evidence type="ECO:0000256" key="2">
    <source>
        <dbReference type="SAM" id="SignalP"/>
    </source>
</evidence>
<dbReference type="Proteomes" id="UP001596513">
    <property type="component" value="Unassembled WGS sequence"/>
</dbReference>
<dbReference type="InterPro" id="IPR008979">
    <property type="entry name" value="Galactose-bd-like_sf"/>
</dbReference>
<accession>A0ABW2U6K8</accession>
<name>A0ABW2U6K8_9BACT</name>
<feature type="compositionally biased region" description="Low complexity" evidence="1">
    <location>
        <begin position="77"/>
        <end position="88"/>
    </location>
</feature>
<protein>
    <recommendedName>
        <fullName evidence="5">Beta-galactosidase</fullName>
    </recommendedName>
</protein>
<comment type="caution">
    <text evidence="3">The sequence shown here is derived from an EMBL/GenBank/DDBJ whole genome shotgun (WGS) entry which is preliminary data.</text>
</comment>
<feature type="chain" id="PRO_5046990485" description="Beta-galactosidase" evidence="2">
    <location>
        <begin position="22"/>
        <end position="117"/>
    </location>
</feature>
<gene>
    <name evidence="3" type="ORF">ACFQT0_15070</name>
</gene>
<dbReference type="Gene3D" id="2.60.120.260">
    <property type="entry name" value="Galactose-binding domain-like"/>
    <property type="match status" value="1"/>
</dbReference>
<dbReference type="EMBL" id="JBHTEK010000001">
    <property type="protein sequence ID" value="MFC7668539.1"/>
    <property type="molecule type" value="Genomic_DNA"/>
</dbReference>
<evidence type="ECO:0000313" key="4">
    <source>
        <dbReference type="Proteomes" id="UP001596513"/>
    </source>
</evidence>
<dbReference type="RefSeq" id="WP_380203929.1">
    <property type="nucleotide sequence ID" value="NZ_JBHTEK010000001.1"/>
</dbReference>
<organism evidence="3 4">
    <name type="scientific">Hymenobacter humi</name>
    <dbReference type="NCBI Taxonomy" id="1411620"/>
    <lineage>
        <taxon>Bacteria</taxon>
        <taxon>Pseudomonadati</taxon>
        <taxon>Bacteroidota</taxon>
        <taxon>Cytophagia</taxon>
        <taxon>Cytophagales</taxon>
        <taxon>Hymenobacteraceae</taxon>
        <taxon>Hymenobacter</taxon>
    </lineage>
</organism>
<evidence type="ECO:0008006" key="5">
    <source>
        <dbReference type="Google" id="ProtNLM"/>
    </source>
</evidence>
<reference evidence="4" key="1">
    <citation type="journal article" date="2019" name="Int. J. Syst. Evol. Microbiol.">
        <title>The Global Catalogue of Microorganisms (GCM) 10K type strain sequencing project: providing services to taxonomists for standard genome sequencing and annotation.</title>
        <authorList>
            <consortium name="The Broad Institute Genomics Platform"/>
            <consortium name="The Broad Institute Genome Sequencing Center for Infectious Disease"/>
            <person name="Wu L."/>
            <person name="Ma J."/>
        </authorList>
    </citation>
    <scope>NUCLEOTIDE SEQUENCE [LARGE SCALE GENOMIC DNA]</scope>
    <source>
        <strain evidence="4">JCM 19635</strain>
    </source>
</reference>
<feature type="signal peptide" evidence="2">
    <location>
        <begin position="1"/>
        <end position="21"/>
    </location>
</feature>
<keyword evidence="2" id="KW-0732">Signal</keyword>